<dbReference type="EMBL" id="BABS01000211">
    <property type="protein sequence ID" value="GAA10295.1"/>
    <property type="molecule type" value="Genomic_DNA"/>
</dbReference>
<organism evidence="1 2">
    <name type="scientific">Acetobacter tropicalis NBRC 101654</name>
    <dbReference type="NCBI Taxonomy" id="749388"/>
    <lineage>
        <taxon>Bacteria</taxon>
        <taxon>Pseudomonadati</taxon>
        <taxon>Pseudomonadota</taxon>
        <taxon>Alphaproteobacteria</taxon>
        <taxon>Acetobacterales</taxon>
        <taxon>Acetobacteraceae</taxon>
        <taxon>Acetobacter</taxon>
    </lineage>
</organism>
<evidence type="ECO:0000313" key="2">
    <source>
        <dbReference type="Proteomes" id="UP000004319"/>
    </source>
</evidence>
<sequence length="37" mass="3969">MALTAQYAANGGNSPQRAIKNYLINLTGFLNSFPLTP</sequence>
<name>F7VIV0_9PROT</name>
<dbReference type="AlphaFoldDB" id="F7VIV0"/>
<evidence type="ECO:0000313" key="1">
    <source>
        <dbReference type="EMBL" id="GAA10295.1"/>
    </source>
</evidence>
<accession>F7VIV0</accession>
<protein>
    <submittedName>
        <fullName evidence="1">Uncharacterized protein</fullName>
    </submittedName>
</protein>
<reference evidence="1 2" key="1">
    <citation type="journal article" date="2011" name="Biochem. Biophys. Res. Commun.">
        <title>Increased number of Arginine-based salt bridges contributes to the thermotolerance of thermotolerant acetic acid bacteria, Acetobacter tropicalis SKU1100.</title>
        <authorList>
            <person name="Matsutani M."/>
            <person name="Hirakawa H."/>
            <person name="Nishikura M."/>
            <person name="Soemphol W."/>
            <person name="Ali I.A.I."/>
            <person name="Yakushi T."/>
            <person name="Matsushita K."/>
        </authorList>
    </citation>
    <scope>NUCLEOTIDE SEQUENCE [LARGE SCALE GENOMIC DNA]</scope>
    <source>
        <strain evidence="1 2">NBRC 101654</strain>
    </source>
</reference>
<dbReference type="Proteomes" id="UP000004319">
    <property type="component" value="Unassembled WGS sequence"/>
</dbReference>
<proteinExistence type="predicted"/>
<gene>
    <name evidence="1" type="ORF">ATPR_3299</name>
</gene>
<comment type="caution">
    <text evidence="1">The sequence shown here is derived from an EMBL/GenBank/DDBJ whole genome shotgun (WGS) entry which is preliminary data.</text>
</comment>